<dbReference type="PANTHER" id="PTHR43708:SF1">
    <property type="entry name" value="GALACTOSE_LACTOSE METABOLISM REGULATORY PROTEIN GAL80"/>
    <property type="match status" value="1"/>
</dbReference>
<dbReference type="InterPro" id="IPR051317">
    <property type="entry name" value="Gfo/Idh/MocA_oxidoreduct"/>
</dbReference>
<dbReference type="Pfam" id="PF22685">
    <property type="entry name" value="Gal80p_C-like"/>
    <property type="match status" value="1"/>
</dbReference>
<feature type="domain" description="Gal80p-like C-terminal" evidence="2">
    <location>
        <begin position="130"/>
        <end position="269"/>
    </location>
</feature>
<dbReference type="Gene3D" id="3.40.50.720">
    <property type="entry name" value="NAD(P)-binding Rossmann-like Domain"/>
    <property type="match status" value="1"/>
</dbReference>
<feature type="domain" description="Gfo/Idh/MocA-like oxidoreductase N-terminal" evidence="1">
    <location>
        <begin position="1"/>
        <end position="119"/>
    </location>
</feature>
<dbReference type="AlphaFoldDB" id="A0A4U6CTV8"/>
<dbReference type="SUPFAM" id="SSF55347">
    <property type="entry name" value="Glyceraldehyde-3-phosphate dehydrogenase-like, C-terminal domain"/>
    <property type="match status" value="1"/>
</dbReference>
<dbReference type="EMBL" id="SZVO01000018">
    <property type="protein sequence ID" value="TKT87686.1"/>
    <property type="molecule type" value="Genomic_DNA"/>
</dbReference>
<sequence>MRVGIIGVSAERGWASIAHIPALKALPDFEIVAISNRNPEKATAAADAYNIPQVFHNNLDLINSPDVDLVLVTVKVPEHRELVEAAINAGKHIYCEWPLGNGFAETLELNDLADKNGILTVIGLQSRAVPAIRYVKDLIKSGYVGEVLSTTLTGSGIIYGALTEQAMAYAVDAKNGAGMIYATFGHAVDVLCDTLGEFKTIGATAINRRKTTTLVESGEQIPMTAYDQIAVNGVLTSGAVASIHYRGGMLRGTNFQWEINGTEGDLIITADGGHPAIFPLTIKGSNGEQTGLEVLEVPGQYLTVEADGLYPAALNMAYQYQWLHKDLTVGTRLSASFDDAVLRHRMIAAIELAAESGNRQNF</sequence>
<dbReference type="InterPro" id="IPR036291">
    <property type="entry name" value="NAD(P)-bd_dom_sf"/>
</dbReference>
<dbReference type="GO" id="GO:0000166">
    <property type="term" value="F:nucleotide binding"/>
    <property type="evidence" value="ECO:0007669"/>
    <property type="project" value="InterPro"/>
</dbReference>
<dbReference type="Pfam" id="PF01408">
    <property type="entry name" value="GFO_IDH_MocA"/>
    <property type="match status" value="1"/>
</dbReference>
<dbReference type="Proteomes" id="UP000304900">
    <property type="component" value="Unassembled WGS sequence"/>
</dbReference>
<evidence type="ECO:0000259" key="2">
    <source>
        <dbReference type="Pfam" id="PF22685"/>
    </source>
</evidence>
<dbReference type="PANTHER" id="PTHR43708">
    <property type="entry name" value="CONSERVED EXPRESSED OXIDOREDUCTASE (EUROFUNG)"/>
    <property type="match status" value="1"/>
</dbReference>
<protein>
    <submittedName>
        <fullName evidence="3">Gfo/Idh/MocA family oxidoreductase</fullName>
    </submittedName>
</protein>
<dbReference type="InterPro" id="IPR000683">
    <property type="entry name" value="Gfo/Idh/MocA-like_OxRdtase_N"/>
</dbReference>
<name>A0A4U6CTV8_9BACT</name>
<proteinExistence type="predicted"/>
<evidence type="ECO:0000313" key="3">
    <source>
        <dbReference type="EMBL" id="TKT87686.1"/>
    </source>
</evidence>
<dbReference type="Gene3D" id="3.30.360.10">
    <property type="entry name" value="Dihydrodipicolinate Reductase, domain 2"/>
    <property type="match status" value="1"/>
</dbReference>
<organism evidence="3 4">
    <name type="scientific">Dyadobacter frigoris</name>
    <dbReference type="NCBI Taxonomy" id="2576211"/>
    <lineage>
        <taxon>Bacteria</taxon>
        <taxon>Pseudomonadati</taxon>
        <taxon>Bacteroidota</taxon>
        <taxon>Cytophagia</taxon>
        <taxon>Cytophagales</taxon>
        <taxon>Spirosomataceae</taxon>
        <taxon>Dyadobacter</taxon>
    </lineage>
</organism>
<keyword evidence="4" id="KW-1185">Reference proteome</keyword>
<dbReference type="InterPro" id="IPR055080">
    <property type="entry name" value="Gal80p-like_C"/>
</dbReference>
<accession>A0A4U6CTV8</accession>
<dbReference type="OrthoDB" id="9781031at2"/>
<evidence type="ECO:0000313" key="4">
    <source>
        <dbReference type="Proteomes" id="UP000304900"/>
    </source>
</evidence>
<gene>
    <name evidence="3" type="ORF">FDK13_28865</name>
</gene>
<dbReference type="SUPFAM" id="SSF51735">
    <property type="entry name" value="NAD(P)-binding Rossmann-fold domains"/>
    <property type="match status" value="1"/>
</dbReference>
<comment type="caution">
    <text evidence="3">The sequence shown here is derived from an EMBL/GenBank/DDBJ whole genome shotgun (WGS) entry which is preliminary data.</text>
</comment>
<reference evidence="3 4" key="1">
    <citation type="submission" date="2019-05" db="EMBL/GenBank/DDBJ databases">
        <title>Dyadobacter AR-3-8 sp. nov., isolated from arctic soil.</title>
        <authorList>
            <person name="Chaudhary D.K."/>
        </authorList>
    </citation>
    <scope>NUCLEOTIDE SEQUENCE [LARGE SCALE GENOMIC DNA]</scope>
    <source>
        <strain evidence="3 4">AR-3-8</strain>
    </source>
</reference>
<evidence type="ECO:0000259" key="1">
    <source>
        <dbReference type="Pfam" id="PF01408"/>
    </source>
</evidence>